<organism evidence="2 3">
    <name type="scientific">Sorangium cellulosum</name>
    <name type="common">Polyangium cellulosum</name>
    <dbReference type="NCBI Taxonomy" id="56"/>
    <lineage>
        <taxon>Bacteria</taxon>
        <taxon>Pseudomonadati</taxon>
        <taxon>Myxococcota</taxon>
        <taxon>Polyangia</taxon>
        <taxon>Polyangiales</taxon>
        <taxon>Polyangiaceae</taxon>
        <taxon>Sorangium</taxon>
    </lineage>
</organism>
<protein>
    <submittedName>
        <fullName evidence="2">Uncharacterized protein</fullName>
    </submittedName>
</protein>
<name>A0A2L0F3U5_SORCE</name>
<reference evidence="2 3" key="1">
    <citation type="submission" date="2015-09" db="EMBL/GenBank/DDBJ databases">
        <title>Sorangium comparison.</title>
        <authorList>
            <person name="Zaburannyi N."/>
            <person name="Bunk B."/>
            <person name="Overmann J."/>
            <person name="Mueller R."/>
        </authorList>
    </citation>
    <scope>NUCLEOTIDE SEQUENCE [LARGE SCALE GENOMIC DNA]</scope>
    <source>
        <strain evidence="2 3">So ce26</strain>
    </source>
</reference>
<keyword evidence="1" id="KW-0812">Transmembrane</keyword>
<dbReference type="AlphaFoldDB" id="A0A2L0F3U5"/>
<sequence length="56" mass="5836">MQLARTFVIGLMESTRPGSLGGLLLMVTCLLSAVGVLRAGRAQAERGGALRDAPPR</sequence>
<accession>A0A2L0F3U5</accession>
<feature type="transmembrane region" description="Helical" evidence="1">
    <location>
        <begin position="20"/>
        <end position="37"/>
    </location>
</feature>
<evidence type="ECO:0000256" key="1">
    <source>
        <dbReference type="SAM" id="Phobius"/>
    </source>
</evidence>
<proteinExistence type="predicted"/>
<dbReference type="EMBL" id="CP012673">
    <property type="protein sequence ID" value="AUX46203.1"/>
    <property type="molecule type" value="Genomic_DNA"/>
</dbReference>
<evidence type="ECO:0000313" key="3">
    <source>
        <dbReference type="Proteomes" id="UP000238348"/>
    </source>
</evidence>
<evidence type="ECO:0000313" key="2">
    <source>
        <dbReference type="EMBL" id="AUX46203.1"/>
    </source>
</evidence>
<dbReference type="Proteomes" id="UP000238348">
    <property type="component" value="Chromosome"/>
</dbReference>
<keyword evidence="1" id="KW-0472">Membrane</keyword>
<gene>
    <name evidence="2" type="ORF">SOCE26_077080</name>
</gene>
<keyword evidence="1" id="KW-1133">Transmembrane helix</keyword>